<dbReference type="OrthoDB" id="2417874at2759"/>
<keyword evidence="2" id="KW-1185">Reference proteome</keyword>
<protein>
    <submittedName>
        <fullName evidence="1">Uncharacterized protein</fullName>
    </submittedName>
</protein>
<dbReference type="EMBL" id="MCGE01000049">
    <property type="protein sequence ID" value="ORZ04656.1"/>
    <property type="molecule type" value="Genomic_DNA"/>
</dbReference>
<evidence type="ECO:0000313" key="2">
    <source>
        <dbReference type="Proteomes" id="UP000193560"/>
    </source>
</evidence>
<sequence length="89" mass="10472">MATSITQWFDKHTPTYLTYLGFPLLYPKGHREVFARSLITKINQTHYHLSFCHLTYKGRVTVCNSLFTSKIWHTLRLTPLPKWSFTPVS</sequence>
<organism evidence="1 2">
    <name type="scientific">Absidia repens</name>
    <dbReference type="NCBI Taxonomy" id="90262"/>
    <lineage>
        <taxon>Eukaryota</taxon>
        <taxon>Fungi</taxon>
        <taxon>Fungi incertae sedis</taxon>
        <taxon>Mucoromycota</taxon>
        <taxon>Mucoromycotina</taxon>
        <taxon>Mucoromycetes</taxon>
        <taxon>Mucorales</taxon>
        <taxon>Cunninghamellaceae</taxon>
        <taxon>Absidia</taxon>
    </lineage>
</organism>
<gene>
    <name evidence="1" type="ORF">BCR42DRAFT_338589</name>
</gene>
<reference evidence="1 2" key="1">
    <citation type="submission" date="2016-07" db="EMBL/GenBank/DDBJ databases">
        <title>Pervasive Adenine N6-methylation of Active Genes in Fungi.</title>
        <authorList>
            <consortium name="DOE Joint Genome Institute"/>
            <person name="Mondo S.J."/>
            <person name="Dannebaum R.O."/>
            <person name="Kuo R.C."/>
            <person name="Labutti K."/>
            <person name="Haridas S."/>
            <person name="Kuo A."/>
            <person name="Salamov A."/>
            <person name="Ahrendt S.R."/>
            <person name="Lipzen A."/>
            <person name="Sullivan W."/>
            <person name="Andreopoulos W.B."/>
            <person name="Clum A."/>
            <person name="Lindquist E."/>
            <person name="Daum C."/>
            <person name="Ramamoorthy G.K."/>
            <person name="Gryganskyi A."/>
            <person name="Culley D."/>
            <person name="Magnuson J.K."/>
            <person name="James T.Y."/>
            <person name="O'Malley M.A."/>
            <person name="Stajich J.E."/>
            <person name="Spatafora J.W."/>
            <person name="Visel A."/>
            <person name="Grigoriev I.V."/>
        </authorList>
    </citation>
    <scope>NUCLEOTIDE SEQUENCE [LARGE SCALE GENOMIC DNA]</scope>
    <source>
        <strain evidence="1 2">NRRL 1336</strain>
    </source>
</reference>
<dbReference type="Proteomes" id="UP000193560">
    <property type="component" value="Unassembled WGS sequence"/>
</dbReference>
<evidence type="ECO:0000313" key="1">
    <source>
        <dbReference type="EMBL" id="ORZ04656.1"/>
    </source>
</evidence>
<name>A0A1X2HXK0_9FUNG</name>
<comment type="caution">
    <text evidence="1">The sequence shown here is derived from an EMBL/GenBank/DDBJ whole genome shotgun (WGS) entry which is preliminary data.</text>
</comment>
<dbReference type="AlphaFoldDB" id="A0A1X2HXK0"/>
<accession>A0A1X2HXK0</accession>
<dbReference type="STRING" id="90262.A0A1X2HXK0"/>
<proteinExistence type="predicted"/>